<sequence>MFKKHKSSFNYVDYIPSHNPKYKWDKKEKDSNELVTIYIERKNLSDKFAQRFFKKPKVTNVDLDKFGSFVWLKVDGKKTIYEIGKEIKKEYGESVEPLYERLATFIEILRKNQFVKLEKSIKN</sequence>
<dbReference type="InterPro" id="IPR041881">
    <property type="entry name" value="PqqD_sf"/>
</dbReference>
<organism evidence="1 2">
    <name type="scientific">Lachnobacterium bovis DSM 14045</name>
    <dbReference type="NCBI Taxonomy" id="1122142"/>
    <lineage>
        <taxon>Bacteria</taxon>
        <taxon>Bacillati</taxon>
        <taxon>Bacillota</taxon>
        <taxon>Clostridia</taxon>
        <taxon>Lachnospirales</taxon>
        <taxon>Lachnospiraceae</taxon>
        <taxon>Lachnobacterium</taxon>
    </lineage>
</organism>
<dbReference type="InterPro" id="IPR008792">
    <property type="entry name" value="PQQD"/>
</dbReference>
<dbReference type="AlphaFoldDB" id="A0A1H3GBB9"/>
<accession>A0A1H3GBB9</accession>
<dbReference type="Pfam" id="PF05402">
    <property type="entry name" value="PqqD"/>
    <property type="match status" value="1"/>
</dbReference>
<dbReference type="Gene3D" id="1.10.10.1150">
    <property type="entry name" value="Coenzyme PQQ synthesis protein D (PqqD)"/>
    <property type="match status" value="1"/>
</dbReference>
<dbReference type="RefSeq" id="WP_074715903.1">
    <property type="nucleotide sequence ID" value="NZ_FNPG01000006.1"/>
</dbReference>
<protein>
    <submittedName>
        <fullName evidence="1">Coenzyme PQQ synthesis protein D (PqqD)</fullName>
    </submittedName>
</protein>
<dbReference type="Proteomes" id="UP000183918">
    <property type="component" value="Unassembled WGS sequence"/>
</dbReference>
<keyword evidence="2" id="KW-1185">Reference proteome</keyword>
<gene>
    <name evidence="1" type="ORF">SAMN02910414_00515</name>
</gene>
<reference evidence="1 2" key="1">
    <citation type="submission" date="2016-10" db="EMBL/GenBank/DDBJ databases">
        <authorList>
            <person name="de Groot N.N."/>
        </authorList>
    </citation>
    <scope>NUCLEOTIDE SEQUENCE [LARGE SCALE GENOMIC DNA]</scope>
    <source>
        <strain evidence="1 2">DSM 14045</strain>
    </source>
</reference>
<name>A0A1H3GBB9_9FIRM</name>
<proteinExistence type="predicted"/>
<dbReference type="EMBL" id="FNPG01000006">
    <property type="protein sequence ID" value="SDY00642.1"/>
    <property type="molecule type" value="Genomic_DNA"/>
</dbReference>
<evidence type="ECO:0000313" key="2">
    <source>
        <dbReference type="Proteomes" id="UP000183918"/>
    </source>
</evidence>
<evidence type="ECO:0000313" key="1">
    <source>
        <dbReference type="EMBL" id="SDY00642.1"/>
    </source>
</evidence>
<dbReference type="OrthoDB" id="308521at2"/>
<dbReference type="STRING" id="1122142.SAMN02910414_00515"/>